<dbReference type="STRING" id="1770053.SAMN05216551_111129"/>
<feature type="chain" id="PRO_5017414750" description="Lipoprotein" evidence="1">
    <location>
        <begin position="28"/>
        <end position="179"/>
    </location>
</feature>
<proteinExistence type="predicted"/>
<dbReference type="PROSITE" id="PS51257">
    <property type="entry name" value="PROKAR_LIPOPROTEIN"/>
    <property type="match status" value="1"/>
</dbReference>
<reference evidence="3" key="1">
    <citation type="submission" date="2016-09" db="EMBL/GenBank/DDBJ databases">
        <authorList>
            <person name="Varghese N."/>
            <person name="Submissions S."/>
        </authorList>
    </citation>
    <scope>NUCLEOTIDE SEQUENCE [LARGE SCALE GENOMIC DNA]</scope>
    <source>
        <strain evidence="3">JS23</strain>
    </source>
</reference>
<name>A0A1H2PTC6_9BURK</name>
<protein>
    <recommendedName>
        <fullName evidence="4">Lipoprotein</fullName>
    </recommendedName>
</protein>
<keyword evidence="3" id="KW-1185">Reference proteome</keyword>
<keyword evidence="1" id="KW-0732">Signal</keyword>
<accession>A0A1H2PTC6</accession>
<dbReference type="Proteomes" id="UP000243719">
    <property type="component" value="Unassembled WGS sequence"/>
</dbReference>
<gene>
    <name evidence="2" type="ORF">SAMN05216551_111129</name>
</gene>
<dbReference type="EMBL" id="FNLO01000011">
    <property type="protein sequence ID" value="SDV50362.1"/>
    <property type="molecule type" value="Genomic_DNA"/>
</dbReference>
<evidence type="ECO:0000313" key="2">
    <source>
        <dbReference type="EMBL" id="SDV50362.1"/>
    </source>
</evidence>
<organism evidence="2 3">
    <name type="scientific">Chitinasiproducens palmae</name>
    <dbReference type="NCBI Taxonomy" id="1770053"/>
    <lineage>
        <taxon>Bacteria</taxon>
        <taxon>Pseudomonadati</taxon>
        <taxon>Pseudomonadota</taxon>
        <taxon>Betaproteobacteria</taxon>
        <taxon>Burkholderiales</taxon>
        <taxon>Burkholderiaceae</taxon>
        <taxon>Chitinasiproducens</taxon>
    </lineage>
</organism>
<feature type="signal peptide" evidence="1">
    <location>
        <begin position="1"/>
        <end position="27"/>
    </location>
</feature>
<evidence type="ECO:0000313" key="3">
    <source>
        <dbReference type="Proteomes" id="UP000243719"/>
    </source>
</evidence>
<evidence type="ECO:0000256" key="1">
    <source>
        <dbReference type="SAM" id="SignalP"/>
    </source>
</evidence>
<dbReference type="AlphaFoldDB" id="A0A1H2PTC6"/>
<dbReference type="RefSeq" id="WP_091911251.1">
    <property type="nucleotide sequence ID" value="NZ_FNLO01000011.1"/>
</dbReference>
<sequence>MPRHLTVPSIRLAVCLCAAGLTSVLTGCGSLLNEGTAAGAGVAGTAVAAKVTRNPTVAAGIGLGVLAAANAGVQRLERSWHADQQDQIAEVAGPLDVGQVAKWESRHAIQIEPDAQGRVTVSRVISANALVCKEIVFSVDEVRQQKLTSDFYVASICQDGKHWKWASAEPATERWGALQ</sequence>
<evidence type="ECO:0008006" key="4">
    <source>
        <dbReference type="Google" id="ProtNLM"/>
    </source>
</evidence>
<dbReference type="OrthoDB" id="8780920at2"/>